<dbReference type="EMBL" id="UYYF01000026">
    <property type="protein sequence ID" value="VDM95348.1"/>
    <property type="molecule type" value="Genomic_DNA"/>
</dbReference>
<keyword evidence="3" id="KW-1185">Reference proteome</keyword>
<dbReference type="AlphaFoldDB" id="A0A158RAP7"/>
<sequence>MANSVYSEAVIGKCNKGSSADSVLARQRSHCANIAVRIGQTIIGQTLVALHFTTATIDDILKVNGQTMQSIDRKGFDRKSAGYGSHVQWPSISSVLETPERKRSRRSTSFADSGLGSSLFGSPPSKAINISVTVPALKTPTRRKSNTSSPSSQSPLKQIMPDTRELNSFTLDSRRSFLHVSAYSESFSPPESCSPPSRFRLSNPGKANCIKYLLFYCAISRISIQWSQYTENGSADKSSYDDENDDGILDCTSSYVKVETPSKAFSNDMSLSTSFFDDSYSYLTSTPMNSSDDVLQSTSIIPSHYTIPEQANGPLESSLCEPFDQFRLPDTDFMFPMMSTDTESLVLPVTRISPQERKINLINPELVGDFVSGIPTRLCLRETNCNNKPFKPPKKTLRVNSKKWFQITCGKTPHQVGSFF</sequence>
<feature type="region of interest" description="Disordered" evidence="1">
    <location>
        <begin position="94"/>
        <end position="115"/>
    </location>
</feature>
<evidence type="ECO:0000313" key="2">
    <source>
        <dbReference type="EMBL" id="VDM95348.1"/>
    </source>
</evidence>
<name>A0A158RAP7_THECL</name>
<evidence type="ECO:0000256" key="1">
    <source>
        <dbReference type="SAM" id="MobiDB-lite"/>
    </source>
</evidence>
<organism evidence="4">
    <name type="scientific">Thelazia callipaeda</name>
    <name type="common">Oriental eyeworm</name>
    <name type="synonym">Parasitic nematode</name>
    <dbReference type="NCBI Taxonomy" id="103827"/>
    <lineage>
        <taxon>Eukaryota</taxon>
        <taxon>Metazoa</taxon>
        <taxon>Ecdysozoa</taxon>
        <taxon>Nematoda</taxon>
        <taxon>Chromadorea</taxon>
        <taxon>Rhabditida</taxon>
        <taxon>Spirurina</taxon>
        <taxon>Spiruromorpha</taxon>
        <taxon>Thelazioidea</taxon>
        <taxon>Thelaziidae</taxon>
        <taxon>Thelazia</taxon>
    </lineage>
</organism>
<dbReference type="Proteomes" id="UP000276776">
    <property type="component" value="Unassembled WGS sequence"/>
</dbReference>
<reference evidence="4" key="1">
    <citation type="submission" date="2016-04" db="UniProtKB">
        <authorList>
            <consortium name="WormBaseParasite"/>
        </authorList>
    </citation>
    <scope>IDENTIFICATION</scope>
</reference>
<protein>
    <submittedName>
        <fullName evidence="4">PDZ domain-containing protein</fullName>
    </submittedName>
</protein>
<reference evidence="2 3" key="2">
    <citation type="submission" date="2018-11" db="EMBL/GenBank/DDBJ databases">
        <authorList>
            <consortium name="Pathogen Informatics"/>
        </authorList>
    </citation>
    <scope>NUCLEOTIDE SEQUENCE [LARGE SCALE GENOMIC DNA]</scope>
</reference>
<dbReference type="WBParaSite" id="TCLT_0000039501-mRNA-1">
    <property type="protein sequence ID" value="TCLT_0000039501-mRNA-1"/>
    <property type="gene ID" value="TCLT_0000039501"/>
</dbReference>
<dbReference type="OMA" id="FCPPENC"/>
<gene>
    <name evidence="2" type="ORF">TCLT_LOCUS396</name>
</gene>
<evidence type="ECO:0000313" key="3">
    <source>
        <dbReference type="Proteomes" id="UP000276776"/>
    </source>
</evidence>
<dbReference type="OrthoDB" id="5799576at2759"/>
<feature type="region of interest" description="Disordered" evidence="1">
    <location>
        <begin position="138"/>
        <end position="161"/>
    </location>
</feature>
<accession>A0A158RAP7</accession>
<feature type="compositionally biased region" description="Low complexity" evidence="1">
    <location>
        <begin position="146"/>
        <end position="158"/>
    </location>
</feature>
<evidence type="ECO:0000313" key="4">
    <source>
        <dbReference type="WBParaSite" id="TCLT_0000039501-mRNA-1"/>
    </source>
</evidence>
<proteinExistence type="predicted"/>